<dbReference type="RefSeq" id="WP_110126048.1">
    <property type="nucleotide sequence ID" value="NZ_QHLY01000007.1"/>
</dbReference>
<sequence>MPTLLPLAILGVLLADGFTITTEGPRWFWVDSPGLGVLLAVAGVLLGVLHFWRRARSHA</sequence>
<reference evidence="2 3" key="1">
    <citation type="submission" date="2018-05" db="EMBL/GenBank/DDBJ databases">
        <title>Genetic diversity of glacier-inhabiting Cryobacterium bacteria in China and description of Cryobacterium mengkeensis sp. nov. and Arthrobacter glacialis sp. nov.</title>
        <authorList>
            <person name="Liu Q."/>
            <person name="Xin Y.-H."/>
        </authorList>
    </citation>
    <scope>NUCLEOTIDE SEQUENCE [LARGE SCALE GENOMIC DNA]</scope>
    <source>
        <strain evidence="2 3">SK-1</strain>
    </source>
</reference>
<gene>
    <name evidence="2" type="ORF">CTB96_06170</name>
</gene>
<organism evidence="2 3">
    <name type="scientific">Cryobacterium arcticum</name>
    <dbReference type="NCBI Taxonomy" id="670052"/>
    <lineage>
        <taxon>Bacteria</taxon>
        <taxon>Bacillati</taxon>
        <taxon>Actinomycetota</taxon>
        <taxon>Actinomycetes</taxon>
        <taxon>Micrococcales</taxon>
        <taxon>Microbacteriaceae</taxon>
        <taxon>Cryobacterium</taxon>
    </lineage>
</organism>
<evidence type="ECO:0000313" key="3">
    <source>
        <dbReference type="Proteomes" id="UP000246722"/>
    </source>
</evidence>
<dbReference type="AlphaFoldDB" id="A0A317ZTT0"/>
<evidence type="ECO:0000256" key="1">
    <source>
        <dbReference type="SAM" id="Phobius"/>
    </source>
</evidence>
<protein>
    <recommendedName>
        <fullName evidence="4">Integral membrane protein</fullName>
    </recommendedName>
</protein>
<name>A0A317ZTT0_9MICO</name>
<keyword evidence="3" id="KW-1185">Reference proteome</keyword>
<accession>A0A317ZTT0</accession>
<proteinExistence type="predicted"/>
<evidence type="ECO:0000313" key="2">
    <source>
        <dbReference type="EMBL" id="PXA70667.1"/>
    </source>
</evidence>
<evidence type="ECO:0008006" key="4">
    <source>
        <dbReference type="Google" id="ProtNLM"/>
    </source>
</evidence>
<dbReference type="Proteomes" id="UP000246722">
    <property type="component" value="Unassembled WGS sequence"/>
</dbReference>
<dbReference type="EMBL" id="QHLY01000007">
    <property type="protein sequence ID" value="PXA70667.1"/>
    <property type="molecule type" value="Genomic_DNA"/>
</dbReference>
<feature type="transmembrane region" description="Helical" evidence="1">
    <location>
        <begin position="33"/>
        <end position="52"/>
    </location>
</feature>
<keyword evidence="1" id="KW-0812">Transmembrane</keyword>
<keyword evidence="1" id="KW-1133">Transmembrane helix</keyword>
<keyword evidence="1" id="KW-0472">Membrane</keyword>
<comment type="caution">
    <text evidence="2">The sequence shown here is derived from an EMBL/GenBank/DDBJ whole genome shotgun (WGS) entry which is preliminary data.</text>
</comment>